<evidence type="ECO:0000313" key="4">
    <source>
        <dbReference type="Proteomes" id="UP000013015"/>
    </source>
</evidence>
<feature type="chain" id="PRO_5038418954" evidence="2">
    <location>
        <begin position="29"/>
        <end position="96"/>
    </location>
</feature>
<dbReference type="PATRIC" id="fig|888050.3.peg.1777"/>
<feature type="signal peptide" evidence="2">
    <location>
        <begin position="1"/>
        <end position="28"/>
    </location>
</feature>
<keyword evidence="4" id="KW-1185">Reference proteome</keyword>
<dbReference type="EMBL" id="AQHZ01000029">
    <property type="protein sequence ID" value="ENO17316.1"/>
    <property type="molecule type" value="Genomic_DNA"/>
</dbReference>
<feature type="compositionally biased region" description="Basic and acidic residues" evidence="1">
    <location>
        <begin position="49"/>
        <end position="96"/>
    </location>
</feature>
<proteinExistence type="predicted"/>
<sequence length="96" mass="9885">MLPKLAASALVISIAALGLSACSNSSNGDAMKDPASTNQQMKDSGSGDAMKDGDKMKDGDGMKDGDKMKDGDGMKDGDKMKDGGSMSEDTKDSMKK</sequence>
<gene>
    <name evidence="3" type="ORF">HMPREF9004_1858</name>
</gene>
<feature type="region of interest" description="Disordered" evidence="1">
    <location>
        <begin position="22"/>
        <end position="96"/>
    </location>
</feature>
<dbReference type="RefSeq" id="WP_005964821.1">
    <property type="nucleotide sequence ID" value="NZ_CP040505.1"/>
</dbReference>
<accession>N6X0L7</accession>
<evidence type="ECO:0000256" key="1">
    <source>
        <dbReference type="SAM" id="MobiDB-lite"/>
    </source>
</evidence>
<organism evidence="3 4">
    <name type="scientific">Schaalia cardiffensis F0333</name>
    <dbReference type="NCBI Taxonomy" id="888050"/>
    <lineage>
        <taxon>Bacteria</taxon>
        <taxon>Bacillati</taxon>
        <taxon>Actinomycetota</taxon>
        <taxon>Actinomycetes</taxon>
        <taxon>Actinomycetales</taxon>
        <taxon>Actinomycetaceae</taxon>
        <taxon>Schaalia</taxon>
    </lineage>
</organism>
<dbReference type="Proteomes" id="UP000013015">
    <property type="component" value="Unassembled WGS sequence"/>
</dbReference>
<comment type="caution">
    <text evidence="3">The sequence shown here is derived from an EMBL/GenBank/DDBJ whole genome shotgun (WGS) entry which is preliminary data.</text>
</comment>
<protein>
    <submittedName>
        <fullName evidence="3">Pentapeptide MXKDX repeat protein</fullName>
    </submittedName>
</protein>
<name>N6X0L7_9ACTO</name>
<dbReference type="STRING" id="888050.HMPREF9004_1858"/>
<reference evidence="3 4" key="1">
    <citation type="submission" date="2013-03" db="EMBL/GenBank/DDBJ databases">
        <title>Reference genome for the Human Microbiome Project.</title>
        <authorList>
            <person name="Aqrawi P."/>
            <person name="Ayvaz T."/>
            <person name="Bess C."/>
            <person name="Blankenburg K."/>
            <person name="Coyle M."/>
            <person name="Deng J."/>
            <person name="Forbes L."/>
            <person name="Fowler G."/>
            <person name="Francisco L."/>
            <person name="Fu Q."/>
            <person name="Gibbs R."/>
            <person name="Gross S."/>
            <person name="Gubbala S."/>
            <person name="Hale W."/>
            <person name="Hemphill L."/>
            <person name="Highlander S."/>
            <person name="Hirani K."/>
            <person name="Jackson L."/>
            <person name="Jakkamsetti A."/>
            <person name="Javaid M."/>
            <person name="Jayaseelan J.C."/>
            <person name="Jiang H."/>
            <person name="Joshi V."/>
            <person name="Korchina V."/>
            <person name="Kovar C."/>
            <person name="Lara F."/>
            <person name="Lee S."/>
            <person name="Liu Y."/>
            <person name="Mata R."/>
            <person name="Mathew T."/>
            <person name="Munidasa M."/>
            <person name="Muzny D."/>
            <person name="Nazareth L."/>
            <person name="Ngo R."/>
            <person name="Nguyen L."/>
            <person name="Nguyen N."/>
            <person name="Okwuonu G."/>
            <person name="Ongeri F."/>
            <person name="Palculict T."/>
            <person name="Patil S."/>
            <person name="Petrosino J."/>
            <person name="Pham C."/>
            <person name="Pham P."/>
            <person name="Pu L.-L."/>
            <person name="Qin X."/>
            <person name="Qu J."/>
            <person name="Reid J."/>
            <person name="Ross M."/>
            <person name="Ruth R."/>
            <person name="Saada N."/>
            <person name="San Lucas F."/>
            <person name="Santibanez J."/>
            <person name="Shang Y."/>
            <person name="Simmons D."/>
            <person name="Song X.-Z."/>
            <person name="Tang L.-Y."/>
            <person name="Thornton R."/>
            <person name="Warren J."/>
            <person name="Weissenberger G."/>
            <person name="Wilczek-Boney K."/>
            <person name="Worley K."/>
            <person name="Youmans B."/>
            <person name="Zhang J."/>
            <person name="Zhang L."/>
            <person name="Zhao Z."/>
            <person name="Zhou C."/>
            <person name="Zhu D."/>
            <person name="Zhu Y."/>
        </authorList>
    </citation>
    <scope>NUCLEOTIDE SEQUENCE [LARGE SCALE GENOMIC DNA]</scope>
    <source>
        <strain evidence="3 4">F0333</strain>
    </source>
</reference>
<evidence type="ECO:0000256" key="2">
    <source>
        <dbReference type="SAM" id="SignalP"/>
    </source>
</evidence>
<evidence type="ECO:0000313" key="3">
    <source>
        <dbReference type="EMBL" id="ENO17316.1"/>
    </source>
</evidence>
<dbReference type="AlphaFoldDB" id="N6X0L7"/>
<dbReference type="HOGENOM" id="CLU_2353527_0_0_11"/>
<dbReference type="PROSITE" id="PS51257">
    <property type="entry name" value="PROKAR_LIPOPROTEIN"/>
    <property type="match status" value="1"/>
</dbReference>
<keyword evidence="2" id="KW-0732">Signal</keyword>